<sequence>MTRGRRTVRCGSVPTLALSLAMGGTVPAAATPQAGDDPRVLRLAAGAVPGGRTVTWLTGDRVRARVRVRIGSFSVEPGPDAYRLKG</sequence>
<protein>
    <submittedName>
        <fullName evidence="2">Uncharacterized protein</fullName>
    </submittedName>
</protein>
<comment type="caution">
    <text evidence="2">The sequence shown here is derived from an EMBL/GenBank/DDBJ whole genome shotgun (WGS) entry which is preliminary data.</text>
</comment>
<organism evidence="2 3">
    <name type="scientific">Micromonospora sonneratiae</name>
    <dbReference type="NCBI Taxonomy" id="1184706"/>
    <lineage>
        <taxon>Bacteria</taxon>
        <taxon>Bacillati</taxon>
        <taxon>Actinomycetota</taxon>
        <taxon>Actinomycetes</taxon>
        <taxon>Micromonosporales</taxon>
        <taxon>Micromonosporaceae</taxon>
        <taxon>Micromonospora</taxon>
    </lineage>
</organism>
<dbReference type="RefSeq" id="WP_377566362.1">
    <property type="nucleotide sequence ID" value="NZ_JBHTMP010000002.1"/>
</dbReference>
<evidence type="ECO:0000313" key="2">
    <source>
        <dbReference type="EMBL" id="MFD1319910.1"/>
    </source>
</evidence>
<feature type="signal peptide" evidence="1">
    <location>
        <begin position="1"/>
        <end position="30"/>
    </location>
</feature>
<evidence type="ECO:0000256" key="1">
    <source>
        <dbReference type="SAM" id="SignalP"/>
    </source>
</evidence>
<name>A0ABW3Y940_9ACTN</name>
<proteinExistence type="predicted"/>
<keyword evidence="1" id="KW-0732">Signal</keyword>
<evidence type="ECO:0000313" key="3">
    <source>
        <dbReference type="Proteomes" id="UP001597260"/>
    </source>
</evidence>
<accession>A0ABW3Y940</accession>
<dbReference type="EMBL" id="JBHTMP010000002">
    <property type="protein sequence ID" value="MFD1319910.1"/>
    <property type="molecule type" value="Genomic_DNA"/>
</dbReference>
<gene>
    <name evidence="2" type="ORF">ACFQ4H_02275</name>
</gene>
<dbReference type="Proteomes" id="UP001597260">
    <property type="component" value="Unassembled WGS sequence"/>
</dbReference>
<keyword evidence="3" id="KW-1185">Reference proteome</keyword>
<feature type="chain" id="PRO_5045300275" evidence="1">
    <location>
        <begin position="31"/>
        <end position="86"/>
    </location>
</feature>
<reference evidence="3" key="1">
    <citation type="journal article" date="2019" name="Int. J. Syst. Evol. Microbiol.">
        <title>The Global Catalogue of Microorganisms (GCM) 10K type strain sequencing project: providing services to taxonomists for standard genome sequencing and annotation.</title>
        <authorList>
            <consortium name="The Broad Institute Genomics Platform"/>
            <consortium name="The Broad Institute Genome Sequencing Center for Infectious Disease"/>
            <person name="Wu L."/>
            <person name="Ma J."/>
        </authorList>
    </citation>
    <scope>NUCLEOTIDE SEQUENCE [LARGE SCALE GENOMIC DNA]</scope>
    <source>
        <strain evidence="3">JCM 31037</strain>
    </source>
</reference>